<sequence>MSQSRPGTASAKSARPRPTDAELAALAEFRATLRKFLAFSEQAAAAQGVTMQWYQALLVIKTFNSNSPITVGELANQLMIRHHSAAELVSRLEAGKLVRRESDSDDRRKSLLVITAAGERRLADLAAVHLEHLRAVEDSFLKPFKVPATSLGSPDALQAEP</sequence>
<dbReference type="InterPro" id="IPR036390">
    <property type="entry name" value="WH_DNA-bd_sf"/>
</dbReference>
<dbReference type="EMBL" id="CP019948">
    <property type="protein sequence ID" value="ARN81144.1"/>
    <property type="molecule type" value="Genomic_DNA"/>
</dbReference>
<dbReference type="SMART" id="SM00347">
    <property type="entry name" value="HTH_MARR"/>
    <property type="match status" value="1"/>
</dbReference>
<organism evidence="2 3">
    <name type="scientific">Methylocystis bryophila</name>
    <dbReference type="NCBI Taxonomy" id="655015"/>
    <lineage>
        <taxon>Bacteria</taxon>
        <taxon>Pseudomonadati</taxon>
        <taxon>Pseudomonadota</taxon>
        <taxon>Alphaproteobacteria</taxon>
        <taxon>Hyphomicrobiales</taxon>
        <taxon>Methylocystaceae</taxon>
        <taxon>Methylocystis</taxon>
    </lineage>
</organism>
<dbReference type="OrthoDB" id="9807800at2"/>
<dbReference type="GO" id="GO:0006950">
    <property type="term" value="P:response to stress"/>
    <property type="evidence" value="ECO:0007669"/>
    <property type="project" value="TreeGrafter"/>
</dbReference>
<dbReference type="KEGG" id="mbry:B1812_08680"/>
<dbReference type="PANTHER" id="PTHR33164:SF43">
    <property type="entry name" value="HTH-TYPE TRANSCRIPTIONAL REPRESSOR YETL"/>
    <property type="match status" value="1"/>
</dbReference>
<name>A0A1W6MU63_9HYPH</name>
<keyword evidence="3" id="KW-1185">Reference proteome</keyword>
<evidence type="ECO:0000313" key="3">
    <source>
        <dbReference type="Proteomes" id="UP000193978"/>
    </source>
</evidence>
<dbReference type="AlphaFoldDB" id="A0A1W6MU63"/>
<dbReference type="InterPro" id="IPR000835">
    <property type="entry name" value="HTH_MarR-typ"/>
</dbReference>
<gene>
    <name evidence="2" type="ORF">B1812_08680</name>
</gene>
<dbReference type="Gene3D" id="1.10.10.10">
    <property type="entry name" value="Winged helix-like DNA-binding domain superfamily/Winged helix DNA-binding domain"/>
    <property type="match status" value="1"/>
</dbReference>
<dbReference type="STRING" id="655015.B1812_08680"/>
<evidence type="ECO:0000313" key="2">
    <source>
        <dbReference type="EMBL" id="ARN81144.1"/>
    </source>
</evidence>
<proteinExistence type="predicted"/>
<reference evidence="2 3" key="1">
    <citation type="submission" date="2017-02" db="EMBL/GenBank/DDBJ databases">
        <authorList>
            <person name="Peterson S.W."/>
        </authorList>
    </citation>
    <scope>NUCLEOTIDE SEQUENCE [LARGE SCALE GENOMIC DNA]</scope>
    <source>
        <strain evidence="2 3">S285</strain>
    </source>
</reference>
<dbReference type="InterPro" id="IPR039422">
    <property type="entry name" value="MarR/SlyA-like"/>
</dbReference>
<protein>
    <submittedName>
        <fullName evidence="2">MarR family transcriptional regulator</fullName>
    </submittedName>
</protein>
<dbReference type="PROSITE" id="PS50995">
    <property type="entry name" value="HTH_MARR_2"/>
    <property type="match status" value="1"/>
</dbReference>
<dbReference type="Proteomes" id="UP000193978">
    <property type="component" value="Chromosome"/>
</dbReference>
<accession>A0A1W6MU63</accession>
<feature type="domain" description="HTH marR-type" evidence="1">
    <location>
        <begin position="19"/>
        <end position="161"/>
    </location>
</feature>
<dbReference type="InterPro" id="IPR036388">
    <property type="entry name" value="WH-like_DNA-bd_sf"/>
</dbReference>
<dbReference type="PANTHER" id="PTHR33164">
    <property type="entry name" value="TRANSCRIPTIONAL REGULATOR, MARR FAMILY"/>
    <property type="match status" value="1"/>
</dbReference>
<dbReference type="SUPFAM" id="SSF46785">
    <property type="entry name" value="Winged helix' DNA-binding domain"/>
    <property type="match status" value="1"/>
</dbReference>
<dbReference type="GO" id="GO:0003700">
    <property type="term" value="F:DNA-binding transcription factor activity"/>
    <property type="evidence" value="ECO:0007669"/>
    <property type="project" value="InterPro"/>
</dbReference>
<evidence type="ECO:0000259" key="1">
    <source>
        <dbReference type="PROSITE" id="PS50995"/>
    </source>
</evidence>
<dbReference type="Pfam" id="PF12802">
    <property type="entry name" value="MarR_2"/>
    <property type="match status" value="1"/>
</dbReference>